<dbReference type="GO" id="GO:0003676">
    <property type="term" value="F:nucleic acid binding"/>
    <property type="evidence" value="ECO:0007669"/>
    <property type="project" value="InterPro"/>
</dbReference>
<dbReference type="EMBL" id="JAXCGZ010004037">
    <property type="protein sequence ID" value="KAK7082402.1"/>
    <property type="molecule type" value="Genomic_DNA"/>
</dbReference>
<keyword evidence="2" id="KW-0479">Metal-binding</keyword>
<dbReference type="InterPro" id="IPR036236">
    <property type="entry name" value="Znf_C2H2_sf"/>
</dbReference>
<reference evidence="9 10" key="1">
    <citation type="submission" date="2023-11" db="EMBL/GenBank/DDBJ databases">
        <title>Halocaridina rubra genome assembly.</title>
        <authorList>
            <person name="Smith C."/>
        </authorList>
    </citation>
    <scope>NUCLEOTIDE SEQUENCE [LARGE SCALE GENOMIC DNA]</scope>
    <source>
        <strain evidence="9">EP-1</strain>
        <tissue evidence="9">Whole</tissue>
    </source>
</reference>
<evidence type="ECO:0000256" key="7">
    <source>
        <dbReference type="SAM" id="MobiDB-lite"/>
    </source>
</evidence>
<accession>A0AAN9AF12</accession>
<evidence type="ECO:0000259" key="8">
    <source>
        <dbReference type="PROSITE" id="PS00028"/>
    </source>
</evidence>
<evidence type="ECO:0000313" key="9">
    <source>
        <dbReference type="EMBL" id="KAK7082402.1"/>
    </source>
</evidence>
<keyword evidence="6" id="KW-0539">Nucleus</keyword>
<evidence type="ECO:0000256" key="1">
    <source>
        <dbReference type="ARBA" id="ARBA00004123"/>
    </source>
</evidence>
<evidence type="ECO:0000256" key="5">
    <source>
        <dbReference type="ARBA" id="ARBA00022833"/>
    </source>
</evidence>
<keyword evidence="4" id="KW-0863">Zinc-finger</keyword>
<keyword evidence="10" id="KW-1185">Reference proteome</keyword>
<dbReference type="PROSITE" id="PS00028">
    <property type="entry name" value="ZINC_FINGER_C2H2_1"/>
    <property type="match status" value="2"/>
</dbReference>
<dbReference type="PANTHER" id="PTHR23067:SF14">
    <property type="entry name" value="C2H2-TYPE DOMAIN-CONTAINING PROTEIN"/>
    <property type="match status" value="1"/>
</dbReference>
<dbReference type="SMART" id="SM00451">
    <property type="entry name" value="ZnF_U1"/>
    <property type="match status" value="3"/>
</dbReference>
<evidence type="ECO:0000313" key="10">
    <source>
        <dbReference type="Proteomes" id="UP001381693"/>
    </source>
</evidence>
<evidence type="ECO:0000256" key="6">
    <source>
        <dbReference type="ARBA" id="ARBA00023242"/>
    </source>
</evidence>
<dbReference type="PANTHER" id="PTHR23067">
    <property type="entry name" value="DOUBLE-STRANDED RNA-BINDING ZINC FINGER PROTEIN"/>
    <property type="match status" value="1"/>
</dbReference>
<dbReference type="SUPFAM" id="SSF57667">
    <property type="entry name" value="beta-beta-alpha zinc fingers"/>
    <property type="match status" value="3"/>
</dbReference>
<dbReference type="InterPro" id="IPR003604">
    <property type="entry name" value="Matrin/U1-like-C_Znf_C2H2"/>
</dbReference>
<dbReference type="GO" id="GO:0008270">
    <property type="term" value="F:zinc ion binding"/>
    <property type="evidence" value="ECO:0007669"/>
    <property type="project" value="UniProtKB-KW"/>
</dbReference>
<feature type="region of interest" description="Disordered" evidence="7">
    <location>
        <begin position="237"/>
        <end position="285"/>
    </location>
</feature>
<evidence type="ECO:0000256" key="3">
    <source>
        <dbReference type="ARBA" id="ARBA00022737"/>
    </source>
</evidence>
<dbReference type="AlphaFoldDB" id="A0AAN9AF12"/>
<sequence>MSYMPTSVPYMPFPAPSPTHQPPTMSLSTAAGGLSPSSAILASVDVSNDPVTKAVMENVMGRLPTKKPRITVRCEVCSLEFSSQTVLNSHTAGSKHQRKVKSQDLLKSLEEKEKGFERDEVSGVIRCTTCDVTVNSPQLLATHVMGNKHKQRTLKKAGGTANGPPAKKLCTTGVGVTGQEGSNSSSKSANGSTTIAMEIPDCVQKLEETKGGGKYICNPCQAHCNSEQQLAQHLKSRKHLDITSGNKEKRKSSYNYWRDRRRPSFRGGPRPRGRGPPISHTYTQPLSSNFVAGGALL</sequence>
<dbReference type="InterPro" id="IPR013087">
    <property type="entry name" value="Znf_C2H2_type"/>
</dbReference>
<keyword evidence="5" id="KW-0862">Zinc</keyword>
<dbReference type="GO" id="GO:0005634">
    <property type="term" value="C:nucleus"/>
    <property type="evidence" value="ECO:0007669"/>
    <property type="project" value="UniProtKB-SubCell"/>
</dbReference>
<feature type="domain" description="C2H2-type" evidence="8">
    <location>
        <begin position="74"/>
        <end position="96"/>
    </location>
</feature>
<dbReference type="Gene3D" id="3.30.160.60">
    <property type="entry name" value="Classic Zinc Finger"/>
    <property type="match status" value="3"/>
</dbReference>
<name>A0AAN9AF12_HALRR</name>
<proteinExistence type="predicted"/>
<feature type="compositionally biased region" description="Basic residues" evidence="7">
    <location>
        <begin position="259"/>
        <end position="273"/>
    </location>
</feature>
<dbReference type="Proteomes" id="UP001381693">
    <property type="component" value="Unassembled WGS sequence"/>
</dbReference>
<feature type="domain" description="C2H2-type" evidence="8">
    <location>
        <begin position="217"/>
        <end position="239"/>
    </location>
</feature>
<comment type="subcellular location">
    <subcellularLocation>
        <location evidence="1">Nucleus</location>
    </subcellularLocation>
</comment>
<evidence type="ECO:0000256" key="4">
    <source>
        <dbReference type="ARBA" id="ARBA00022771"/>
    </source>
</evidence>
<organism evidence="9 10">
    <name type="scientific">Halocaridina rubra</name>
    <name type="common">Hawaiian red shrimp</name>
    <dbReference type="NCBI Taxonomy" id="373956"/>
    <lineage>
        <taxon>Eukaryota</taxon>
        <taxon>Metazoa</taxon>
        <taxon>Ecdysozoa</taxon>
        <taxon>Arthropoda</taxon>
        <taxon>Crustacea</taxon>
        <taxon>Multicrustacea</taxon>
        <taxon>Malacostraca</taxon>
        <taxon>Eumalacostraca</taxon>
        <taxon>Eucarida</taxon>
        <taxon>Decapoda</taxon>
        <taxon>Pleocyemata</taxon>
        <taxon>Caridea</taxon>
        <taxon>Atyoidea</taxon>
        <taxon>Atyidae</taxon>
        <taxon>Halocaridina</taxon>
    </lineage>
</organism>
<gene>
    <name evidence="9" type="ORF">SK128_001910</name>
</gene>
<keyword evidence="3" id="KW-0677">Repeat</keyword>
<protein>
    <recommendedName>
        <fullName evidence="8">C2H2-type domain-containing protein</fullName>
    </recommendedName>
</protein>
<dbReference type="InterPro" id="IPR051845">
    <property type="entry name" value="Znf385"/>
</dbReference>
<dbReference type="Pfam" id="PF12874">
    <property type="entry name" value="zf-met"/>
    <property type="match status" value="3"/>
</dbReference>
<evidence type="ECO:0000256" key="2">
    <source>
        <dbReference type="ARBA" id="ARBA00022723"/>
    </source>
</evidence>
<comment type="caution">
    <text evidence="9">The sequence shown here is derived from an EMBL/GenBank/DDBJ whole genome shotgun (WGS) entry which is preliminary data.</text>
</comment>
<dbReference type="SMART" id="SM00355">
    <property type="entry name" value="ZnF_C2H2"/>
    <property type="match status" value="3"/>
</dbReference>